<keyword evidence="3" id="KW-1185">Reference proteome</keyword>
<dbReference type="GO" id="GO:0000902">
    <property type="term" value="P:cell morphogenesis"/>
    <property type="evidence" value="ECO:0007669"/>
    <property type="project" value="InterPro"/>
</dbReference>
<dbReference type="GO" id="GO:0030427">
    <property type="term" value="C:site of polarized growth"/>
    <property type="evidence" value="ECO:0007669"/>
    <property type="project" value="TreeGrafter"/>
</dbReference>
<evidence type="ECO:0000256" key="1">
    <source>
        <dbReference type="SAM" id="MobiDB-lite"/>
    </source>
</evidence>
<feature type="compositionally biased region" description="Acidic residues" evidence="1">
    <location>
        <begin position="628"/>
        <end position="640"/>
    </location>
</feature>
<feature type="region of interest" description="Disordered" evidence="1">
    <location>
        <begin position="21"/>
        <end position="103"/>
    </location>
</feature>
<dbReference type="PANTHER" id="PTHR12295:SF30">
    <property type="entry name" value="PROTEIN FURRY"/>
    <property type="match status" value="1"/>
</dbReference>
<feature type="compositionally biased region" description="Basic and acidic residues" evidence="1">
    <location>
        <begin position="41"/>
        <end position="53"/>
    </location>
</feature>
<dbReference type="GO" id="GO:0005938">
    <property type="term" value="C:cell cortex"/>
    <property type="evidence" value="ECO:0007669"/>
    <property type="project" value="TreeGrafter"/>
</dbReference>
<dbReference type="InterPro" id="IPR039867">
    <property type="entry name" value="Furry/Tao3/Mor2"/>
</dbReference>
<organism evidence="2 3">
    <name type="scientific">Rhizophlyctis rosea</name>
    <dbReference type="NCBI Taxonomy" id="64517"/>
    <lineage>
        <taxon>Eukaryota</taxon>
        <taxon>Fungi</taxon>
        <taxon>Fungi incertae sedis</taxon>
        <taxon>Chytridiomycota</taxon>
        <taxon>Chytridiomycota incertae sedis</taxon>
        <taxon>Chytridiomycetes</taxon>
        <taxon>Rhizophlyctidales</taxon>
        <taxon>Rhizophlyctidaceae</taxon>
        <taxon>Rhizophlyctis</taxon>
    </lineage>
</organism>
<proteinExistence type="predicted"/>
<feature type="compositionally biased region" description="Low complexity" evidence="1">
    <location>
        <begin position="1622"/>
        <end position="1634"/>
    </location>
</feature>
<feature type="compositionally biased region" description="Polar residues" evidence="1">
    <location>
        <begin position="81"/>
        <end position="90"/>
    </location>
</feature>
<sequence length="1676" mass="184536">AHGDGVDDVGSMLDELDLAGGRNSIDDVRPGGGEAGLLSVDDGRGGEGERRSGSVETLARAAGGTTLSRGSTGHGIGGTSARGSTLGRKNTATKDSELDPPSNAQTNAKLAKAITHWLESCSLPTTLADINRLILTSTLVDPSWQSRQSKLKLDTNQMVVLRLFKEVIRIVPFMPAPELVSGQWFIGAYLVHAHEEVAREVGWTLGRIFEEVGEMRLSIINGFINYLKTTPYQDDISLCTVLLHLSYLIKIWSSSLGPRPAEPIDPQDKDIIHRVSCKLDAAMMVFLARPNARIRKTCLDILEDFYNVQEWIGAFEEPPADAENAGVDNPTAANPSPLPLHAILTRNEPIITKHALYAFLENDLFGHLLTPTVTCGLDILSIRDVAGSDYTVLWRFYLGECARQFAHFGRGKAVRHSAKFSRAVAVPYMTSLEGVTPEFVGTYVAYLGVMMGLGGVPEVSEVEYSQEPQERCDNLLFNEFKDFLAPILNSDNQWEIKAVVSASYYVHRSIVQLYIHLLWEWYDSYRQSQRFHPRLLAHSITTLRAISQSPDFEYLIQEAPVFERSIVDTATLFLKDAEEALSDPSFLTSGPVARIKMATDYCVVVQRICEGLQSERVRRWREEAEAAEVEGEVAEGEEGAEGVKKESDPKPVPEARWDVEVRRGVVTSLKEWYSIVQEVGGAGFVPPASANGGPALTNAEREKLAHYRGRLMEKIGMAAEKVMLLGDVFSGVDEGARNVGTDTLSWLVGLEAAGYKVITPEVLYNYENVLGTVLAQAYSGRAPRPTTFIDPIFEQVLPRVSRGPQLFLSGADTRITTSESYVSALHALPPRPDGEGYEQEGDEHANMLIHPLIDEDAAIKLRQNMGSLIFFGCYNMLHIEKRIRTRAFLFIRELFLNFNPDPNFDVASFFAKHTGAFYSSVASVLRPRVLEISSIAADLFPGDAPSFLWEAVRASRSAAKVSGEKGGTLMLLPPQQWVLEVIVPWCRYVDLTCGGHAGEPEKESDDVVNVEVFRFLMDAAFYRPPPRGGEEHVAACWEEIVRSSEFGEGNASVVTDVLVGVCGRVDVLRDLAVGLLTRIFAVHSERVVAGLVWHLGSEAFPWKRRGVSTQEGANGEDARPWAAVVRDYIMVLCSALSGETGGEVAATPPPGNEYTKSCKSAVMLISELLVQEFGKVTRHLPILLNYVMLHLPMRLQENSVSTYLLHALVEGYIALLHAENRVAEIAGEGEEGEKLRRLLVLIDTATCHIDWESDRISGSSPPLEDRFIRVPIAEFLEMLLSIFGKEHSNLRTEFAAEALNWASEGYLGPDHAVRAIETYAMLISPSTHPRSASTLPVTLQLQSRTSTGSLPHPHPNNLDALTSRLHDNVAVLMSIEGEVVRHAPTDDGPGGWDGLAEGKRGIVKSTERVLVGILKLHQILIVLHGKSGTLVDEPLLFWAAVSLLNLPAHTFPTLYSLALDNCRLYLTTVPSEPSSFAQDSPFQRHFEALSNSSSALATFTGLQPLLLQGLFPLASEDEKMRTIQEKAFDLLLTSWTILPEYMVDPSPASLVYMVLYSLVWLFVRMDEVAGGEGGEGGVVAVENIAVQLKEALTLKRPYEFTGTIRCLQQITDTDTDSPFTPNQPQSFPNSSSSKNPKIFTTDLLEKCTANLFQLFIPDYATNISDFFAQAMQLGPS</sequence>
<reference evidence="2" key="1">
    <citation type="submission" date="2020-05" db="EMBL/GenBank/DDBJ databases">
        <title>Phylogenomic resolution of chytrid fungi.</title>
        <authorList>
            <person name="Stajich J.E."/>
            <person name="Amses K."/>
            <person name="Simmons R."/>
            <person name="Seto K."/>
            <person name="Myers J."/>
            <person name="Bonds A."/>
            <person name="Quandt C.A."/>
            <person name="Barry K."/>
            <person name="Liu P."/>
            <person name="Grigoriev I."/>
            <person name="Longcore J.E."/>
            <person name="James T.Y."/>
        </authorList>
    </citation>
    <scope>NUCLEOTIDE SEQUENCE</scope>
    <source>
        <strain evidence="2">JEL0318</strain>
    </source>
</reference>
<dbReference type="Proteomes" id="UP001212841">
    <property type="component" value="Unassembled WGS sequence"/>
</dbReference>
<feature type="compositionally biased region" description="Basic and acidic residues" evidence="1">
    <location>
        <begin position="641"/>
        <end position="651"/>
    </location>
</feature>
<accession>A0AAD5WX57</accession>
<feature type="region of interest" description="Disordered" evidence="1">
    <location>
        <begin position="1613"/>
        <end position="1634"/>
    </location>
</feature>
<feature type="region of interest" description="Disordered" evidence="1">
    <location>
        <begin position="628"/>
        <end position="651"/>
    </location>
</feature>
<evidence type="ECO:0000313" key="2">
    <source>
        <dbReference type="EMBL" id="KAJ3037253.1"/>
    </source>
</evidence>
<feature type="non-terminal residue" evidence="2">
    <location>
        <position position="1"/>
    </location>
</feature>
<gene>
    <name evidence="2" type="ORF">HK097_003572</name>
</gene>
<feature type="non-terminal residue" evidence="2">
    <location>
        <position position="1676"/>
    </location>
</feature>
<protein>
    <submittedName>
        <fullName evidence="2">Uncharacterized protein</fullName>
    </submittedName>
</protein>
<dbReference type="EMBL" id="JADGJD010001850">
    <property type="protein sequence ID" value="KAJ3037253.1"/>
    <property type="molecule type" value="Genomic_DNA"/>
</dbReference>
<evidence type="ECO:0000313" key="3">
    <source>
        <dbReference type="Proteomes" id="UP001212841"/>
    </source>
</evidence>
<name>A0AAD5WX57_9FUNG</name>
<dbReference type="PANTHER" id="PTHR12295">
    <property type="entry name" value="FURRY-RELATED"/>
    <property type="match status" value="1"/>
</dbReference>
<comment type="caution">
    <text evidence="2">The sequence shown here is derived from an EMBL/GenBank/DDBJ whole genome shotgun (WGS) entry which is preliminary data.</text>
</comment>